<reference evidence="2 3" key="1">
    <citation type="submission" date="2018-07" db="EMBL/GenBank/DDBJ databases">
        <title>The complete nuclear genome of the prasinophyte Chloropicon primus (CCMP1205).</title>
        <authorList>
            <person name="Pombert J.-F."/>
            <person name="Otis C."/>
            <person name="Turmel M."/>
            <person name="Lemieux C."/>
        </authorList>
    </citation>
    <scope>NUCLEOTIDE SEQUENCE [LARGE SCALE GENOMIC DNA]</scope>
    <source>
        <strain evidence="2 3">CCMP1205</strain>
    </source>
</reference>
<dbReference type="EMBL" id="CP031034">
    <property type="protein sequence ID" value="QDZ17740.1"/>
    <property type="molecule type" value="Genomic_DNA"/>
</dbReference>
<dbReference type="SUPFAM" id="SSF53335">
    <property type="entry name" value="S-adenosyl-L-methionine-dependent methyltransferases"/>
    <property type="match status" value="1"/>
</dbReference>
<dbReference type="PANTHER" id="PTHR42912:SF81">
    <property type="entry name" value="METHYLTRANSFERASE DOMAIN-CONTAINING PROTEIN"/>
    <property type="match status" value="1"/>
</dbReference>
<organism evidence="2 3">
    <name type="scientific">Chloropicon primus</name>
    <dbReference type="NCBI Taxonomy" id="1764295"/>
    <lineage>
        <taxon>Eukaryota</taxon>
        <taxon>Viridiplantae</taxon>
        <taxon>Chlorophyta</taxon>
        <taxon>Chloropicophyceae</taxon>
        <taxon>Chloropicales</taxon>
        <taxon>Chloropicaceae</taxon>
        <taxon>Chloropicon</taxon>
    </lineage>
</organism>
<dbReference type="Pfam" id="PF13649">
    <property type="entry name" value="Methyltransf_25"/>
    <property type="match status" value="1"/>
</dbReference>
<dbReference type="Proteomes" id="UP000316726">
    <property type="component" value="Chromosome 1"/>
</dbReference>
<dbReference type="InterPro" id="IPR029063">
    <property type="entry name" value="SAM-dependent_MTases_sf"/>
</dbReference>
<evidence type="ECO:0000259" key="1">
    <source>
        <dbReference type="Pfam" id="PF13649"/>
    </source>
</evidence>
<dbReference type="STRING" id="1764295.A0A5B8MEI0"/>
<dbReference type="Gene3D" id="3.40.50.150">
    <property type="entry name" value="Vaccinia Virus protein VP39"/>
    <property type="match status" value="1"/>
</dbReference>
<keyword evidence="2" id="KW-0489">Methyltransferase</keyword>
<feature type="domain" description="Methyltransferase" evidence="1">
    <location>
        <begin position="336"/>
        <end position="441"/>
    </location>
</feature>
<dbReference type="GO" id="GO:0008168">
    <property type="term" value="F:methyltransferase activity"/>
    <property type="evidence" value="ECO:0007669"/>
    <property type="project" value="UniProtKB-KW"/>
</dbReference>
<keyword evidence="2" id="KW-0808">Transferase</keyword>
<gene>
    <name evidence="2" type="ORF">A3770_01p02580</name>
</gene>
<dbReference type="CDD" id="cd02440">
    <property type="entry name" value="AdoMet_MTases"/>
    <property type="match status" value="1"/>
</dbReference>
<dbReference type="PANTHER" id="PTHR42912">
    <property type="entry name" value="METHYLTRANSFERASE"/>
    <property type="match status" value="1"/>
</dbReference>
<dbReference type="InterPro" id="IPR041698">
    <property type="entry name" value="Methyltransf_25"/>
</dbReference>
<dbReference type="OrthoDB" id="3647at2759"/>
<dbReference type="InterPro" id="IPR050508">
    <property type="entry name" value="Methyltransf_Superfamily"/>
</dbReference>
<dbReference type="GO" id="GO:0032259">
    <property type="term" value="P:methylation"/>
    <property type="evidence" value="ECO:0007669"/>
    <property type="project" value="UniProtKB-KW"/>
</dbReference>
<proteinExistence type="predicted"/>
<evidence type="ECO:0000313" key="3">
    <source>
        <dbReference type="Proteomes" id="UP000316726"/>
    </source>
</evidence>
<keyword evidence="3" id="KW-1185">Reference proteome</keyword>
<name>A0A5B8MEI0_9CHLO</name>
<protein>
    <submittedName>
        <fullName evidence="2">S-adenosyl-L-methionine-dependent methyltransferase</fullName>
    </submittedName>
</protein>
<evidence type="ECO:0000313" key="2">
    <source>
        <dbReference type="EMBL" id="QDZ17740.1"/>
    </source>
</evidence>
<accession>A0A5B8MEI0</accession>
<dbReference type="AlphaFoldDB" id="A0A5B8MEI0"/>
<sequence length="513" mass="58285">MAAWPPQILLRACDQVNAGTQDALSSSCSGAKMSRLAGKTMVLRRSWMPKPGVPRQMMRTRRAYAVAVDRDERAIIPEAQERDLPTPQTPAEFDSLNFECAPSVTFWRTWVRRSPVDDLQDFVEGGGSLASLDFNKVRSLSPFSAQEWGLNEEGAFTYWAYHLLRSGFFVAQGTAGILASNRTSSEETNSKLLANITTNSGLRLYVEALQMFRQDFANIKSGYYALPYDMQLSHRQWNPLFVMQRAFRFLREAPRTLKRRSDGVAEDVWLKSPLYPEYYLNTWHYQTDGWLSSESSGVYETSTETLFLGQQDAMQRTTLVPLAKHFEGEDLRGKRIMELACGTGRFATFLKDNYPSSHVTCLDLSPFYLQEARENMEHWGELQGGDQAELGVDFVQAPAEKIPFPDKSYDAITCIYLFHEVTQEVRKEIVTEMHRILKPGGIVVFTDSIQLGDRPELDANIDGFTAFNEPNYTDYVRTDLGALFKEAGFTCYIKEVASRSKVLSFVKNEDFLQ</sequence>